<dbReference type="GO" id="GO:0005886">
    <property type="term" value="C:plasma membrane"/>
    <property type="evidence" value="ECO:0007669"/>
    <property type="project" value="UniProtKB-SubCell"/>
</dbReference>
<evidence type="ECO:0000256" key="4">
    <source>
        <dbReference type="ARBA" id="ARBA00022692"/>
    </source>
</evidence>
<feature type="transmembrane region" description="Helical" evidence="8">
    <location>
        <begin position="48"/>
        <end position="66"/>
    </location>
</feature>
<keyword evidence="4 8" id="KW-0812">Transmembrane</keyword>
<feature type="domain" description="Threonine/Serine exporter ThrE" evidence="9">
    <location>
        <begin position="4"/>
        <end position="129"/>
    </location>
</feature>
<accession>A0A1L8TR30</accession>
<keyword evidence="2" id="KW-1003">Cell membrane</keyword>
<gene>
    <name evidence="10" type="ORF">RV04_GL000026</name>
</gene>
<dbReference type="Pfam" id="PF12821">
    <property type="entry name" value="ThrE_2"/>
    <property type="match status" value="1"/>
</dbReference>
<dbReference type="AlphaFoldDB" id="A0A1L8TR30"/>
<evidence type="ECO:0000256" key="8">
    <source>
        <dbReference type="SAM" id="Phobius"/>
    </source>
</evidence>
<feature type="transmembrane region" description="Helical" evidence="8">
    <location>
        <begin position="78"/>
        <end position="98"/>
    </location>
</feature>
<sequence length="143" mass="15774">MIYLCSFLVSGGVSVLNNIQRKYFLLCGLSGALTYMAYLFFAKYTNESVASLLACIILAVISQLFAKIAKVPSTIFTIPGIMPIVPGSLLFKAFNFLVEDQYSQALSLGLQVMLVGFSIAIGLILNESITYVLKKKNYFIFNK</sequence>
<dbReference type="GO" id="GO:0015744">
    <property type="term" value="P:succinate transport"/>
    <property type="evidence" value="ECO:0007669"/>
    <property type="project" value="TreeGrafter"/>
</dbReference>
<feature type="transmembrane region" description="Helical" evidence="8">
    <location>
        <begin position="110"/>
        <end position="133"/>
    </location>
</feature>
<evidence type="ECO:0000313" key="11">
    <source>
        <dbReference type="Proteomes" id="UP000182077"/>
    </source>
</evidence>
<dbReference type="Proteomes" id="UP000182077">
    <property type="component" value="Unassembled WGS sequence"/>
</dbReference>
<name>A0A1L8TR30_9ENTE</name>
<evidence type="ECO:0000313" key="10">
    <source>
        <dbReference type="EMBL" id="OJG46779.1"/>
    </source>
</evidence>
<keyword evidence="5 8" id="KW-1133">Transmembrane helix</keyword>
<evidence type="ECO:0000259" key="9">
    <source>
        <dbReference type="Pfam" id="PF12821"/>
    </source>
</evidence>
<keyword evidence="11" id="KW-1185">Reference proteome</keyword>
<evidence type="ECO:0000256" key="5">
    <source>
        <dbReference type="ARBA" id="ARBA00022989"/>
    </source>
</evidence>
<proteinExistence type="inferred from homology"/>
<evidence type="ECO:0000256" key="6">
    <source>
        <dbReference type="ARBA" id="ARBA00023136"/>
    </source>
</evidence>
<dbReference type="STRING" id="249189.RV04_GL000026"/>
<comment type="subcellular location">
    <subcellularLocation>
        <location evidence="1">Cell membrane</location>
        <topology evidence="1">Multi-pass membrane protein</topology>
    </subcellularLocation>
</comment>
<dbReference type="InterPro" id="IPR024528">
    <property type="entry name" value="ThrE_2"/>
</dbReference>
<feature type="transmembrane region" description="Helical" evidence="8">
    <location>
        <begin position="23"/>
        <end position="42"/>
    </location>
</feature>
<protein>
    <recommendedName>
        <fullName evidence="9">Threonine/Serine exporter ThrE domain-containing protein</fullName>
    </recommendedName>
</protein>
<evidence type="ECO:0000256" key="3">
    <source>
        <dbReference type="ARBA" id="ARBA00022519"/>
    </source>
</evidence>
<dbReference type="InterPro" id="IPR050539">
    <property type="entry name" value="ThrE_Dicarb/AminoAcid_Exp"/>
</dbReference>
<dbReference type="EMBL" id="JXKQ01000001">
    <property type="protein sequence ID" value="OJG46779.1"/>
    <property type="molecule type" value="Genomic_DNA"/>
</dbReference>
<dbReference type="RefSeq" id="WP_071856451.1">
    <property type="nucleotide sequence ID" value="NZ_JBHSHK010000005.1"/>
</dbReference>
<evidence type="ECO:0000256" key="1">
    <source>
        <dbReference type="ARBA" id="ARBA00004651"/>
    </source>
</evidence>
<keyword evidence="6 8" id="KW-0472">Membrane</keyword>
<dbReference type="PANTHER" id="PTHR34390:SF1">
    <property type="entry name" value="SUCCINATE TRANSPORTER SUBUNIT YJJB-RELATED"/>
    <property type="match status" value="1"/>
</dbReference>
<evidence type="ECO:0000256" key="2">
    <source>
        <dbReference type="ARBA" id="ARBA00022475"/>
    </source>
</evidence>
<organism evidence="10 11">
    <name type="scientific">Enterococcus hermanniensis</name>
    <dbReference type="NCBI Taxonomy" id="249189"/>
    <lineage>
        <taxon>Bacteria</taxon>
        <taxon>Bacillati</taxon>
        <taxon>Bacillota</taxon>
        <taxon>Bacilli</taxon>
        <taxon>Lactobacillales</taxon>
        <taxon>Enterococcaceae</taxon>
        <taxon>Enterococcus</taxon>
    </lineage>
</organism>
<dbReference type="PANTHER" id="PTHR34390">
    <property type="entry name" value="UPF0442 PROTEIN YJJB-RELATED"/>
    <property type="match status" value="1"/>
</dbReference>
<comment type="caution">
    <text evidence="10">The sequence shown here is derived from an EMBL/GenBank/DDBJ whole genome shotgun (WGS) entry which is preliminary data.</text>
</comment>
<reference evidence="10 11" key="1">
    <citation type="submission" date="2014-12" db="EMBL/GenBank/DDBJ databases">
        <title>Draft genome sequences of 29 type strains of Enterococci.</title>
        <authorList>
            <person name="Zhong Z."/>
            <person name="Sun Z."/>
            <person name="Liu W."/>
            <person name="Zhang W."/>
            <person name="Zhang H."/>
        </authorList>
    </citation>
    <scope>NUCLEOTIDE SEQUENCE [LARGE SCALE GENOMIC DNA]</scope>
    <source>
        <strain evidence="10 11">DSM 17122</strain>
    </source>
</reference>
<keyword evidence="3" id="KW-0997">Cell inner membrane</keyword>
<dbReference type="OrthoDB" id="9810047at2"/>
<comment type="similarity">
    <text evidence="7">Belongs to the ThrE exporter (TC 2.A.79) family.</text>
</comment>
<evidence type="ECO:0000256" key="7">
    <source>
        <dbReference type="ARBA" id="ARBA00034125"/>
    </source>
</evidence>